<comment type="caution">
    <text evidence="2">The sequence shown here is derived from an EMBL/GenBank/DDBJ whole genome shotgun (WGS) entry which is preliminary data.</text>
</comment>
<organism evidence="2 3">
    <name type="scientific">Acaryochloris thomasi RCC1774</name>
    <dbReference type="NCBI Taxonomy" id="1764569"/>
    <lineage>
        <taxon>Bacteria</taxon>
        <taxon>Bacillati</taxon>
        <taxon>Cyanobacteriota</taxon>
        <taxon>Cyanophyceae</taxon>
        <taxon>Acaryochloridales</taxon>
        <taxon>Acaryochloridaceae</taxon>
        <taxon>Acaryochloris</taxon>
        <taxon>Acaryochloris thomasi</taxon>
    </lineage>
</organism>
<keyword evidence="1" id="KW-1133">Transmembrane helix</keyword>
<dbReference type="Proteomes" id="UP000248857">
    <property type="component" value="Unassembled WGS sequence"/>
</dbReference>
<evidence type="ECO:0000256" key="1">
    <source>
        <dbReference type="SAM" id="Phobius"/>
    </source>
</evidence>
<name>A0A2W1JNR7_9CYAN</name>
<proteinExistence type="predicted"/>
<accession>A0A2W1JNR7</accession>
<gene>
    <name evidence="2" type="ORF">C1752_00933</name>
</gene>
<sequence>MDDVIFPFAALHIFFILLNLAGLPYFGDRLYRDI</sequence>
<reference evidence="2 3" key="1">
    <citation type="journal article" date="2018" name="Sci. Rep.">
        <title>A novel species of the marine cyanobacterium Acaryochloris with a unique pigment content and lifestyle.</title>
        <authorList>
            <person name="Partensky F."/>
            <person name="Six C."/>
            <person name="Ratin M."/>
            <person name="Garczarek L."/>
            <person name="Vaulot D."/>
            <person name="Probert I."/>
            <person name="Calteau A."/>
            <person name="Gourvil P."/>
            <person name="Marie D."/>
            <person name="Grebert T."/>
            <person name="Bouchier C."/>
            <person name="Le Panse S."/>
            <person name="Gachenot M."/>
            <person name="Rodriguez F."/>
            <person name="Garrido J.L."/>
        </authorList>
    </citation>
    <scope>NUCLEOTIDE SEQUENCE [LARGE SCALE GENOMIC DNA]</scope>
    <source>
        <strain evidence="2 3">RCC1774</strain>
    </source>
</reference>
<feature type="transmembrane region" description="Helical" evidence="1">
    <location>
        <begin position="6"/>
        <end position="26"/>
    </location>
</feature>
<dbReference type="EMBL" id="PQWO01000002">
    <property type="protein sequence ID" value="PZD74973.1"/>
    <property type="molecule type" value="Genomic_DNA"/>
</dbReference>
<keyword evidence="3" id="KW-1185">Reference proteome</keyword>
<evidence type="ECO:0000313" key="3">
    <source>
        <dbReference type="Proteomes" id="UP000248857"/>
    </source>
</evidence>
<protein>
    <submittedName>
        <fullName evidence="2">Uncharacterized protein</fullName>
    </submittedName>
</protein>
<dbReference type="AlphaFoldDB" id="A0A2W1JNR7"/>
<keyword evidence="1" id="KW-0812">Transmembrane</keyword>
<evidence type="ECO:0000313" key="2">
    <source>
        <dbReference type="EMBL" id="PZD74973.1"/>
    </source>
</evidence>
<keyword evidence="1" id="KW-0472">Membrane</keyword>